<evidence type="ECO:0000313" key="3">
    <source>
        <dbReference type="Proteomes" id="UP000008021"/>
    </source>
</evidence>
<organism evidence="2">
    <name type="scientific">Oryza meridionalis</name>
    <dbReference type="NCBI Taxonomy" id="40149"/>
    <lineage>
        <taxon>Eukaryota</taxon>
        <taxon>Viridiplantae</taxon>
        <taxon>Streptophyta</taxon>
        <taxon>Embryophyta</taxon>
        <taxon>Tracheophyta</taxon>
        <taxon>Spermatophyta</taxon>
        <taxon>Magnoliopsida</taxon>
        <taxon>Liliopsida</taxon>
        <taxon>Poales</taxon>
        <taxon>Poaceae</taxon>
        <taxon>BOP clade</taxon>
        <taxon>Oryzoideae</taxon>
        <taxon>Oryzeae</taxon>
        <taxon>Oryzinae</taxon>
        <taxon>Oryza</taxon>
    </lineage>
</organism>
<dbReference type="STRING" id="40149.A0A0E0F5D3"/>
<evidence type="ECO:0000313" key="2">
    <source>
        <dbReference type="EnsemblPlants" id="OMERI11G10340.1"/>
    </source>
</evidence>
<dbReference type="HOGENOM" id="CLU_042726_1_1_1"/>
<evidence type="ECO:0000256" key="1">
    <source>
        <dbReference type="SAM" id="MobiDB-lite"/>
    </source>
</evidence>
<dbReference type="Gramene" id="OMERI11G10340.1">
    <property type="protein sequence ID" value="OMERI11G10340.1"/>
    <property type="gene ID" value="OMERI11G10340"/>
</dbReference>
<dbReference type="Pfam" id="PF04720">
    <property type="entry name" value="PDDEXK_6"/>
    <property type="match status" value="1"/>
</dbReference>
<feature type="region of interest" description="Disordered" evidence="1">
    <location>
        <begin position="22"/>
        <end position="45"/>
    </location>
</feature>
<sequence>MSYDAIQWSHIQDFLDVECSSMKNDDGDRDGDDVSSASPPASTVDAAAMASKVRTAAGQLRALLDRGGMADDPFRFTLAGDVTRAAEEMAALRGARPAFRRAVASRLREAGYDAAVCRTRWRAARDVAAGNYEYIDVVVTAVTAAGAGAAKSAAHGAERRYIVDVGFAAEFAVARPTVDYDELVLSALPAILVAPPTVAREAVTLAAKAARRSLKSQGLAVPPWRKKRFVAAKWLGPYRRTPPHDAESAAVARRATAGAAGGAGEAACRTVGFMLGPPIQPWAMPSSTTQCCFVSMRTANQPCTYDVMVWE</sequence>
<name>A0A0E0F5D3_9ORYZ</name>
<dbReference type="Proteomes" id="UP000008021">
    <property type="component" value="Chromosome 11"/>
</dbReference>
<dbReference type="PANTHER" id="PTHR31579:SF90">
    <property type="entry name" value="OS11G0437600 PROTEIN"/>
    <property type="match status" value="1"/>
</dbReference>
<dbReference type="AlphaFoldDB" id="A0A0E0F5D3"/>
<dbReference type="EnsemblPlants" id="OMERI11G10340.1">
    <property type="protein sequence ID" value="OMERI11G10340.1"/>
    <property type="gene ID" value="OMERI11G10340"/>
</dbReference>
<accession>A0A0E0F5D3</accession>
<protein>
    <submittedName>
        <fullName evidence="2">Uncharacterized protein</fullName>
    </submittedName>
</protein>
<dbReference type="InterPro" id="IPR006502">
    <property type="entry name" value="PDDEXK-like"/>
</dbReference>
<dbReference type="NCBIfam" id="TIGR01615">
    <property type="entry name" value="A_thal_3542"/>
    <property type="match status" value="1"/>
</dbReference>
<reference evidence="2" key="2">
    <citation type="submission" date="2018-05" db="EMBL/GenBank/DDBJ databases">
        <title>OmerRS3 (Oryza meridionalis Reference Sequence Version 3).</title>
        <authorList>
            <person name="Zhang J."/>
            <person name="Kudrna D."/>
            <person name="Lee S."/>
            <person name="Talag J."/>
            <person name="Welchert J."/>
            <person name="Wing R.A."/>
        </authorList>
    </citation>
    <scope>NUCLEOTIDE SEQUENCE [LARGE SCALE GENOMIC DNA]</scope>
    <source>
        <strain evidence="2">cv. OR44</strain>
    </source>
</reference>
<dbReference type="eggNOG" id="ENOG502QTYV">
    <property type="taxonomic scope" value="Eukaryota"/>
</dbReference>
<keyword evidence="3" id="KW-1185">Reference proteome</keyword>
<reference evidence="2" key="1">
    <citation type="submission" date="2015-04" db="UniProtKB">
        <authorList>
            <consortium name="EnsemblPlants"/>
        </authorList>
    </citation>
    <scope>IDENTIFICATION</scope>
</reference>
<dbReference type="PANTHER" id="PTHR31579">
    <property type="entry name" value="OS03G0796600 PROTEIN"/>
    <property type="match status" value="1"/>
</dbReference>
<proteinExistence type="predicted"/>